<evidence type="ECO:0000313" key="3">
    <source>
        <dbReference type="Proteomes" id="UP000237822"/>
    </source>
</evidence>
<dbReference type="Pfam" id="PF13524">
    <property type="entry name" value="Glyco_trans_1_2"/>
    <property type="match status" value="1"/>
</dbReference>
<proteinExistence type="predicted"/>
<name>A0A2T0UZD0_9MICO</name>
<dbReference type="RefSeq" id="WP_106296203.1">
    <property type="nucleotide sequence ID" value="NZ_PVTI01000002.1"/>
</dbReference>
<reference evidence="2 3" key="1">
    <citation type="submission" date="2018-03" db="EMBL/GenBank/DDBJ databases">
        <title>Genomic Encyclopedia of Archaeal and Bacterial Type Strains, Phase II (KMG-II): from individual species to whole genera.</title>
        <authorList>
            <person name="Goeker M."/>
        </authorList>
    </citation>
    <scope>NUCLEOTIDE SEQUENCE [LARGE SCALE GENOMIC DNA]</scope>
    <source>
        <strain evidence="2 3">ATCC BAA-1496</strain>
    </source>
</reference>
<gene>
    <name evidence="2" type="ORF">BCF74_10248</name>
</gene>
<comment type="caution">
    <text evidence="2">The sequence shown here is derived from an EMBL/GenBank/DDBJ whole genome shotgun (WGS) entry which is preliminary data.</text>
</comment>
<protein>
    <submittedName>
        <fullName evidence="2">Spore maturation protein CgeB</fullName>
    </submittedName>
</protein>
<dbReference type="AlphaFoldDB" id="A0A2T0UZD0"/>
<sequence>MTARSLLLVTPRFHGYWNSIADAAERRGYAVRTHLYDDHPTVTDKVRVKAAEALGRMPGPTPLALGPDLTGRAVDALREGDPDVVLVVKGDDLGAAFWETLSAMPARRVMWLYDELRRTDFVDGSLESMDAVASYSPLDVATFIGMGLRAVHVPLAHDQRVRFVPRPSDEVTFVGARYPRREELLTALAELDVPVRAHGRDWSTHPVDRLRTWRLTAPAVESGRDLDRTDAYGVMAGSVATLNVHGDQDGFTMRTFEASGIGALQLVDREDVADLYEPGTEVLTFDGADEAAEHVQRARRDPAWAAGIREAAQKRTLAEHTFDHRVAALEELWG</sequence>
<dbReference type="Proteomes" id="UP000237822">
    <property type="component" value="Unassembled WGS sequence"/>
</dbReference>
<dbReference type="SUPFAM" id="SSF53756">
    <property type="entry name" value="UDP-Glycosyltransferase/glycogen phosphorylase"/>
    <property type="match status" value="1"/>
</dbReference>
<evidence type="ECO:0000313" key="2">
    <source>
        <dbReference type="EMBL" id="PRY63217.1"/>
    </source>
</evidence>
<feature type="domain" description="Spore protein YkvP/CgeB glycosyl transferase-like" evidence="1">
    <location>
        <begin position="181"/>
        <end position="330"/>
    </location>
</feature>
<accession>A0A2T0UZD0</accession>
<dbReference type="OrthoDB" id="5165900at2"/>
<keyword evidence="3" id="KW-1185">Reference proteome</keyword>
<evidence type="ECO:0000259" key="1">
    <source>
        <dbReference type="Pfam" id="PF13524"/>
    </source>
</evidence>
<dbReference type="InterPro" id="IPR055259">
    <property type="entry name" value="YkvP/CgeB_Glyco_trans-like"/>
</dbReference>
<organism evidence="2 3">
    <name type="scientific">Knoellia remsis</name>
    <dbReference type="NCBI Taxonomy" id="407159"/>
    <lineage>
        <taxon>Bacteria</taxon>
        <taxon>Bacillati</taxon>
        <taxon>Actinomycetota</taxon>
        <taxon>Actinomycetes</taxon>
        <taxon>Micrococcales</taxon>
        <taxon>Intrasporangiaceae</taxon>
        <taxon>Knoellia</taxon>
    </lineage>
</organism>
<dbReference type="EMBL" id="PVTI01000002">
    <property type="protein sequence ID" value="PRY63217.1"/>
    <property type="molecule type" value="Genomic_DNA"/>
</dbReference>